<dbReference type="InterPro" id="IPR055210">
    <property type="entry name" value="CtpA/B_N"/>
</dbReference>
<sequence length="386" mass="42519">MQKMISKKKAIIYSIVLVVVTAMITSTLQITVGNKVVMSRDMYESYAKYNKLVGLEGLVKKDFYKKTSENKLVDGAIKGLFSGLEDPYSQYYTKAEFERLKEQTSGAYVGIGIYISPTSDDNLITIIAPIEGSPAEKSGIKAGDKIVKVNNKTVTAKKSDEAIGMMKGKAGTEVNLTLKRDNKEFDVKVKREEIVSKSVESKVIDENIGYIKITSFNENTYREFKEVIDNLKEKQIKGLALDLRDNPGGLLDVCKEIADELIGEGTIVYTKDNKGNTEYLKSNKQKLGVPIAILINGGSASASEILTAAIVDNKEGVAIGTTTFGKGLVQSVRELKDGTGYKLTTAQYFTPNGDYINGKGIKPNIEQKDEEKQLNTAIDWIKEQIK</sequence>
<dbReference type="SMART" id="SM00245">
    <property type="entry name" value="TSPc"/>
    <property type="match status" value="1"/>
</dbReference>
<keyword evidence="3 5" id="KW-0378">Hydrolase</keyword>
<dbReference type="PROSITE" id="PS50106">
    <property type="entry name" value="PDZ"/>
    <property type="match status" value="1"/>
</dbReference>
<dbReference type="Proteomes" id="UP000243494">
    <property type="component" value="Unassembled WGS sequence"/>
</dbReference>
<dbReference type="Gene3D" id="2.30.42.10">
    <property type="match status" value="1"/>
</dbReference>
<dbReference type="OrthoDB" id="9812068at2"/>
<dbReference type="Gene3D" id="3.90.226.10">
    <property type="entry name" value="2-enoyl-CoA Hydratase, Chain A, domain 1"/>
    <property type="match status" value="1"/>
</dbReference>
<dbReference type="SUPFAM" id="SSF52096">
    <property type="entry name" value="ClpP/crotonase"/>
    <property type="match status" value="1"/>
</dbReference>
<dbReference type="GO" id="GO:0007165">
    <property type="term" value="P:signal transduction"/>
    <property type="evidence" value="ECO:0007669"/>
    <property type="project" value="TreeGrafter"/>
</dbReference>
<dbReference type="InterPro" id="IPR036034">
    <property type="entry name" value="PDZ_sf"/>
</dbReference>
<dbReference type="Pfam" id="PF13180">
    <property type="entry name" value="PDZ_2"/>
    <property type="match status" value="1"/>
</dbReference>
<keyword evidence="2 5" id="KW-0645">Protease</keyword>
<proteinExistence type="inferred from homology"/>
<comment type="similarity">
    <text evidence="1 5">Belongs to the peptidase S41A family.</text>
</comment>
<dbReference type="GO" id="GO:0006508">
    <property type="term" value="P:proteolysis"/>
    <property type="evidence" value="ECO:0007669"/>
    <property type="project" value="UniProtKB-KW"/>
</dbReference>
<protein>
    <submittedName>
        <fullName evidence="7">S41 family peptidase</fullName>
    </submittedName>
</protein>
<dbReference type="InterPro" id="IPR004447">
    <property type="entry name" value="Peptidase_S41A"/>
</dbReference>
<keyword evidence="4 5" id="KW-0720">Serine protease</keyword>
<dbReference type="Gene3D" id="3.30.750.44">
    <property type="match status" value="1"/>
</dbReference>
<organism evidence="7 8">
    <name type="scientific">Romboutsia maritimum</name>
    <dbReference type="NCBI Taxonomy" id="2020948"/>
    <lineage>
        <taxon>Bacteria</taxon>
        <taxon>Bacillati</taxon>
        <taxon>Bacillota</taxon>
        <taxon>Clostridia</taxon>
        <taxon>Peptostreptococcales</taxon>
        <taxon>Peptostreptococcaceae</taxon>
        <taxon>Romboutsia</taxon>
    </lineage>
</organism>
<accession>A0A371ISV0</accession>
<dbReference type="EMBL" id="NOJZ02000010">
    <property type="protein sequence ID" value="RDY23552.1"/>
    <property type="molecule type" value="Genomic_DNA"/>
</dbReference>
<feature type="domain" description="PDZ" evidence="6">
    <location>
        <begin position="97"/>
        <end position="167"/>
    </location>
</feature>
<dbReference type="GO" id="GO:0030288">
    <property type="term" value="C:outer membrane-bounded periplasmic space"/>
    <property type="evidence" value="ECO:0007669"/>
    <property type="project" value="TreeGrafter"/>
</dbReference>
<dbReference type="PANTHER" id="PTHR32060:SF30">
    <property type="entry name" value="CARBOXY-TERMINAL PROCESSING PROTEASE CTPA"/>
    <property type="match status" value="1"/>
</dbReference>
<name>A0A371ISV0_9FIRM</name>
<dbReference type="GO" id="GO:0008236">
    <property type="term" value="F:serine-type peptidase activity"/>
    <property type="evidence" value="ECO:0007669"/>
    <property type="project" value="UniProtKB-KW"/>
</dbReference>
<evidence type="ECO:0000259" key="6">
    <source>
        <dbReference type="PROSITE" id="PS50106"/>
    </source>
</evidence>
<dbReference type="SMART" id="SM00228">
    <property type="entry name" value="PDZ"/>
    <property type="match status" value="1"/>
</dbReference>
<dbReference type="CDD" id="cd07560">
    <property type="entry name" value="Peptidase_S41_CPP"/>
    <property type="match status" value="1"/>
</dbReference>
<comment type="caution">
    <text evidence="7">The sequence shown here is derived from an EMBL/GenBank/DDBJ whole genome shotgun (WGS) entry which is preliminary data.</text>
</comment>
<dbReference type="AlphaFoldDB" id="A0A371ISV0"/>
<reference evidence="7 8" key="1">
    <citation type="journal article" date="2017" name="Genome Announc.">
        <title>Draft Genome Sequence of Romboutsia maritimum sp. nov. Strain CCRI-22766(T), Isolated from Coastal Estuarine Mud.</title>
        <authorList>
            <person name="Maheux A.F."/>
            <person name="Boudreau D.K."/>
            <person name="Berube E."/>
            <person name="Boissinot M."/>
            <person name="Raymond F."/>
            <person name="Brodeur S."/>
            <person name="Corbeil J."/>
            <person name="Brightwell G."/>
            <person name="Broda D."/>
            <person name="Omar R.F."/>
            <person name="Bergeron M.G."/>
        </authorList>
    </citation>
    <scope>NUCLEOTIDE SEQUENCE [LARGE SCALE GENOMIC DNA]</scope>
    <source>
        <strain evidence="7 8">CCRI-22766</strain>
    </source>
</reference>
<evidence type="ECO:0000313" key="7">
    <source>
        <dbReference type="EMBL" id="RDY23552.1"/>
    </source>
</evidence>
<evidence type="ECO:0000256" key="2">
    <source>
        <dbReference type="ARBA" id="ARBA00022670"/>
    </source>
</evidence>
<evidence type="ECO:0000256" key="4">
    <source>
        <dbReference type="ARBA" id="ARBA00022825"/>
    </source>
</evidence>
<evidence type="ECO:0000256" key="1">
    <source>
        <dbReference type="ARBA" id="ARBA00009179"/>
    </source>
</evidence>
<keyword evidence="8" id="KW-1185">Reference proteome</keyword>
<dbReference type="FunFam" id="2.30.42.10:FF:000063">
    <property type="entry name" value="Peptidase, S41 family"/>
    <property type="match status" value="1"/>
</dbReference>
<gene>
    <name evidence="7" type="ORF">CHF27_007200</name>
</gene>
<dbReference type="InterPro" id="IPR001478">
    <property type="entry name" value="PDZ"/>
</dbReference>
<dbReference type="InterPro" id="IPR005151">
    <property type="entry name" value="Tail-specific_protease"/>
</dbReference>
<dbReference type="Pfam" id="PF03572">
    <property type="entry name" value="Peptidase_S41"/>
    <property type="match status" value="1"/>
</dbReference>
<dbReference type="InterPro" id="IPR029045">
    <property type="entry name" value="ClpP/crotonase-like_dom_sf"/>
</dbReference>
<dbReference type="SUPFAM" id="SSF50156">
    <property type="entry name" value="PDZ domain-like"/>
    <property type="match status" value="1"/>
</dbReference>
<dbReference type="NCBIfam" id="TIGR00225">
    <property type="entry name" value="prc"/>
    <property type="match status" value="1"/>
</dbReference>
<evidence type="ECO:0000313" key="8">
    <source>
        <dbReference type="Proteomes" id="UP000243494"/>
    </source>
</evidence>
<dbReference type="CDD" id="cd06782">
    <property type="entry name" value="cpPDZ_CPP-like"/>
    <property type="match status" value="1"/>
</dbReference>
<evidence type="ECO:0000256" key="5">
    <source>
        <dbReference type="RuleBase" id="RU004404"/>
    </source>
</evidence>
<dbReference type="PANTHER" id="PTHR32060">
    <property type="entry name" value="TAIL-SPECIFIC PROTEASE"/>
    <property type="match status" value="1"/>
</dbReference>
<dbReference type="Pfam" id="PF22694">
    <property type="entry name" value="CtpB_N-like"/>
    <property type="match status" value="1"/>
</dbReference>
<evidence type="ECO:0000256" key="3">
    <source>
        <dbReference type="ARBA" id="ARBA00022801"/>
    </source>
</evidence>
<dbReference type="GO" id="GO:0004175">
    <property type="term" value="F:endopeptidase activity"/>
    <property type="evidence" value="ECO:0007669"/>
    <property type="project" value="TreeGrafter"/>
</dbReference>